<organism evidence="2 3">
    <name type="scientific">Adhaeretor mobilis</name>
    <dbReference type="NCBI Taxonomy" id="1930276"/>
    <lineage>
        <taxon>Bacteria</taxon>
        <taxon>Pseudomonadati</taxon>
        <taxon>Planctomycetota</taxon>
        <taxon>Planctomycetia</taxon>
        <taxon>Pirellulales</taxon>
        <taxon>Lacipirellulaceae</taxon>
        <taxon>Adhaeretor</taxon>
    </lineage>
</organism>
<feature type="region of interest" description="Disordered" evidence="1">
    <location>
        <begin position="83"/>
        <end position="103"/>
    </location>
</feature>
<keyword evidence="3" id="KW-1185">Reference proteome</keyword>
<dbReference type="EMBL" id="CP036263">
    <property type="protein sequence ID" value="QDT00870.1"/>
    <property type="molecule type" value="Genomic_DNA"/>
</dbReference>
<sequence length="103" mass="11886">MTVAMEELPNDVDALKQFIAEQHWQHTSEIEHLKEEQQAAIDEAVKAAVAAILRRYYGPPSEKFDPRQLWLFGQRIDRANLDQASVEDESGEPLVTRRVKNRD</sequence>
<proteinExistence type="predicted"/>
<protein>
    <submittedName>
        <fullName evidence="2">Uncharacterized protein</fullName>
    </submittedName>
</protein>
<name>A0A517N155_9BACT</name>
<accession>A0A517N155</accession>
<evidence type="ECO:0000313" key="2">
    <source>
        <dbReference type="EMBL" id="QDT00870.1"/>
    </source>
</evidence>
<dbReference type="Proteomes" id="UP000319852">
    <property type="component" value="Chromosome"/>
</dbReference>
<reference evidence="2 3" key="1">
    <citation type="submission" date="2019-02" db="EMBL/GenBank/DDBJ databases">
        <title>Deep-cultivation of Planctomycetes and their phenomic and genomic characterization uncovers novel biology.</title>
        <authorList>
            <person name="Wiegand S."/>
            <person name="Jogler M."/>
            <person name="Boedeker C."/>
            <person name="Pinto D."/>
            <person name="Vollmers J."/>
            <person name="Rivas-Marin E."/>
            <person name="Kohn T."/>
            <person name="Peeters S.H."/>
            <person name="Heuer A."/>
            <person name="Rast P."/>
            <person name="Oberbeckmann S."/>
            <person name="Bunk B."/>
            <person name="Jeske O."/>
            <person name="Meyerdierks A."/>
            <person name="Storesund J.E."/>
            <person name="Kallscheuer N."/>
            <person name="Luecker S."/>
            <person name="Lage O.M."/>
            <person name="Pohl T."/>
            <person name="Merkel B.J."/>
            <person name="Hornburger P."/>
            <person name="Mueller R.-W."/>
            <person name="Bruemmer F."/>
            <person name="Labrenz M."/>
            <person name="Spormann A.M."/>
            <person name="Op den Camp H."/>
            <person name="Overmann J."/>
            <person name="Amann R."/>
            <person name="Jetten M.S.M."/>
            <person name="Mascher T."/>
            <person name="Medema M.H."/>
            <person name="Devos D.P."/>
            <person name="Kaster A.-K."/>
            <person name="Ovreas L."/>
            <person name="Rohde M."/>
            <person name="Galperin M.Y."/>
            <person name="Jogler C."/>
        </authorList>
    </citation>
    <scope>NUCLEOTIDE SEQUENCE [LARGE SCALE GENOMIC DNA]</scope>
    <source>
        <strain evidence="2 3">HG15A2</strain>
    </source>
</reference>
<dbReference type="AlphaFoldDB" id="A0A517N155"/>
<gene>
    <name evidence="2" type="ORF">HG15A2_42120</name>
</gene>
<dbReference type="KEGG" id="amob:HG15A2_42120"/>
<evidence type="ECO:0000313" key="3">
    <source>
        <dbReference type="Proteomes" id="UP000319852"/>
    </source>
</evidence>
<evidence type="ECO:0000256" key="1">
    <source>
        <dbReference type="SAM" id="MobiDB-lite"/>
    </source>
</evidence>